<name>A0ABX1YCM3_9BACL</name>
<dbReference type="InterPro" id="IPR050768">
    <property type="entry name" value="UPF0353/GerABKA_families"/>
</dbReference>
<dbReference type="PANTHER" id="PTHR22550:SF5">
    <property type="entry name" value="LEUCINE ZIPPER PROTEIN 4"/>
    <property type="match status" value="1"/>
</dbReference>
<gene>
    <name evidence="4" type="ORF">GC101_04465</name>
</gene>
<dbReference type="RefSeq" id="WP_171716243.1">
    <property type="nucleotide sequence ID" value="NZ_WHOB01000016.1"/>
</dbReference>
<proteinExistence type="inferred from homology"/>
<evidence type="ECO:0000256" key="2">
    <source>
        <dbReference type="ARBA" id="ARBA00023136"/>
    </source>
</evidence>
<dbReference type="EMBL" id="WHOB01000016">
    <property type="protein sequence ID" value="NOU78129.1"/>
    <property type="molecule type" value="Genomic_DNA"/>
</dbReference>
<sequence>MKFHDQESRKPHDPHLQRLSREAFINTELICHRLGASSDVSVRSIRLDWSSLERECVIQLIFLDGMVNSQVLQESIIPAIQSAPPVPEGYSLPRYFSDQILTAGQVRITGDMTGAVKDILSGCLLMLIDGYDEALALAIQGYEKRSIGETKTETVIRGPQEAFTDDLRTNITMIRRKMKDERLRIVTRSVGQVTQTDVSILYIEGLADEPVLDRIAEMFDEIGLKMVLEGEYIEEYLQGNKYTVFPTILNTERPDSITAGLAEGRVAIIVDGTPFAMIVPSLFIDFIQSAEDSYQPYLFSSLVRVLRLAAVIISVFAPGLYIAITTFHQDLLPTRLLLSIMFQREGVPFPAFVEATLMEITFEIIREAGIRMPRNIGQAVSIVGTLIVGQAAVDAGIVSAGMVIVVAITGISSFVIPAYNMSISIRMIRFLFMGAAASFGIYGITVGFLILVVHLCSLQSVGIPYMRPYAPYLRKEQADGVFRSPYWSSPRNKRSKDGV</sequence>
<accession>A0ABX1YCM3</accession>
<evidence type="ECO:0000256" key="3">
    <source>
        <dbReference type="SAM" id="Phobius"/>
    </source>
</evidence>
<organism evidence="4 5">
    <name type="scientific">Paenibacillus phytohabitans</name>
    <dbReference type="NCBI Taxonomy" id="2654978"/>
    <lineage>
        <taxon>Bacteria</taxon>
        <taxon>Bacillati</taxon>
        <taxon>Bacillota</taxon>
        <taxon>Bacilli</taxon>
        <taxon>Bacillales</taxon>
        <taxon>Paenibacillaceae</taxon>
        <taxon>Paenibacillus</taxon>
    </lineage>
</organism>
<comment type="caution">
    <text evidence="4">The sequence shown here is derived from an EMBL/GenBank/DDBJ whole genome shotgun (WGS) entry which is preliminary data.</text>
</comment>
<dbReference type="PIRSF" id="PIRSF005690">
    <property type="entry name" value="GerBA"/>
    <property type="match status" value="1"/>
</dbReference>
<feature type="transmembrane region" description="Helical" evidence="3">
    <location>
        <begin position="305"/>
        <end position="327"/>
    </location>
</feature>
<feature type="transmembrane region" description="Helical" evidence="3">
    <location>
        <begin position="399"/>
        <end position="419"/>
    </location>
</feature>
<dbReference type="Proteomes" id="UP000596857">
    <property type="component" value="Unassembled WGS sequence"/>
</dbReference>
<keyword evidence="5" id="KW-1185">Reference proteome</keyword>
<feature type="transmembrane region" description="Helical" evidence="3">
    <location>
        <begin position="431"/>
        <end position="455"/>
    </location>
</feature>
<keyword evidence="3" id="KW-0812">Transmembrane</keyword>
<dbReference type="PANTHER" id="PTHR22550">
    <property type="entry name" value="SPORE GERMINATION PROTEIN"/>
    <property type="match status" value="1"/>
</dbReference>
<keyword evidence="2 3" id="KW-0472">Membrane</keyword>
<keyword evidence="3" id="KW-1133">Transmembrane helix</keyword>
<dbReference type="InterPro" id="IPR004995">
    <property type="entry name" value="Spore_Ger"/>
</dbReference>
<dbReference type="Pfam" id="PF03323">
    <property type="entry name" value="GerA"/>
    <property type="match status" value="1"/>
</dbReference>
<comment type="similarity">
    <text evidence="1">Belongs to the GerABKA family.</text>
</comment>
<evidence type="ECO:0000313" key="4">
    <source>
        <dbReference type="EMBL" id="NOU78129.1"/>
    </source>
</evidence>
<protein>
    <submittedName>
        <fullName evidence="4">Spore germination protein</fullName>
    </submittedName>
</protein>
<evidence type="ECO:0000313" key="5">
    <source>
        <dbReference type="Proteomes" id="UP000596857"/>
    </source>
</evidence>
<reference evidence="4 5" key="1">
    <citation type="submission" date="2019-10" db="EMBL/GenBank/DDBJ databases">
        <title>Description of Paenibacillus terricola sp. nov.</title>
        <authorList>
            <person name="Carlier A."/>
            <person name="Qi S."/>
        </authorList>
    </citation>
    <scope>NUCLEOTIDE SEQUENCE [LARGE SCALE GENOMIC DNA]</scope>
    <source>
        <strain evidence="4 5">LMG 31459</strain>
    </source>
</reference>
<evidence type="ECO:0000256" key="1">
    <source>
        <dbReference type="ARBA" id="ARBA00005278"/>
    </source>
</evidence>